<dbReference type="RefSeq" id="WP_168052188.1">
    <property type="nucleotide sequence ID" value="NZ_JAATJR010000006.1"/>
</dbReference>
<dbReference type="PRINTS" id="PR00344">
    <property type="entry name" value="BCTRLSENSOR"/>
</dbReference>
<dbReference type="EC" id="2.7.13.3" evidence="2"/>
<dbReference type="EMBL" id="JAAVTX010000006">
    <property type="protein sequence ID" value="NKE47149.1"/>
    <property type="molecule type" value="Genomic_DNA"/>
</dbReference>
<evidence type="ECO:0000256" key="2">
    <source>
        <dbReference type="ARBA" id="ARBA00012438"/>
    </source>
</evidence>
<dbReference type="InterPro" id="IPR036097">
    <property type="entry name" value="HisK_dim/P_sf"/>
</dbReference>
<dbReference type="InterPro" id="IPR036890">
    <property type="entry name" value="HATPase_C_sf"/>
</dbReference>
<accession>A0ABX1F4F1</accession>
<keyword evidence="3" id="KW-0472">Membrane</keyword>
<evidence type="ECO:0000256" key="3">
    <source>
        <dbReference type="SAM" id="Phobius"/>
    </source>
</evidence>
<dbReference type="InterPro" id="IPR005467">
    <property type="entry name" value="His_kinase_dom"/>
</dbReference>
<keyword evidence="6" id="KW-1185">Reference proteome</keyword>
<keyword evidence="3" id="KW-0812">Transmembrane</keyword>
<feature type="transmembrane region" description="Helical" evidence="3">
    <location>
        <begin position="303"/>
        <end position="322"/>
    </location>
</feature>
<protein>
    <recommendedName>
        <fullName evidence="2">histidine kinase</fullName>
        <ecNumber evidence="2">2.7.13.3</ecNumber>
    </recommendedName>
</protein>
<dbReference type="CDD" id="cd12914">
    <property type="entry name" value="PDC1_DGC_like"/>
    <property type="match status" value="1"/>
</dbReference>
<dbReference type="Pfam" id="PF02518">
    <property type="entry name" value="HATPase_c"/>
    <property type="match status" value="1"/>
</dbReference>
<dbReference type="SUPFAM" id="SSF47384">
    <property type="entry name" value="Homodimeric domain of signal transducing histidine kinase"/>
    <property type="match status" value="1"/>
</dbReference>
<evidence type="ECO:0000259" key="4">
    <source>
        <dbReference type="PROSITE" id="PS50109"/>
    </source>
</evidence>
<dbReference type="PANTHER" id="PTHR43065">
    <property type="entry name" value="SENSOR HISTIDINE KINASE"/>
    <property type="match status" value="1"/>
</dbReference>
<evidence type="ECO:0000256" key="1">
    <source>
        <dbReference type="ARBA" id="ARBA00000085"/>
    </source>
</evidence>
<dbReference type="InterPro" id="IPR003594">
    <property type="entry name" value="HATPase_dom"/>
</dbReference>
<comment type="caution">
    <text evidence="5">The sequence shown here is derived from an EMBL/GenBank/DDBJ whole genome shotgun (WGS) entry which is preliminary data.</text>
</comment>
<dbReference type="CDD" id="cd12915">
    <property type="entry name" value="PDC2_DGC_like"/>
    <property type="match status" value="1"/>
</dbReference>
<organism evidence="5 6">
    <name type="scientific">Falsiroseomonas frigidaquae</name>
    <dbReference type="NCBI Taxonomy" id="487318"/>
    <lineage>
        <taxon>Bacteria</taxon>
        <taxon>Pseudomonadati</taxon>
        <taxon>Pseudomonadota</taxon>
        <taxon>Alphaproteobacteria</taxon>
        <taxon>Acetobacterales</taxon>
        <taxon>Roseomonadaceae</taxon>
        <taxon>Falsiroseomonas</taxon>
    </lineage>
</organism>
<dbReference type="SUPFAM" id="SSF55874">
    <property type="entry name" value="ATPase domain of HSP90 chaperone/DNA topoisomerase II/histidine kinase"/>
    <property type="match status" value="1"/>
</dbReference>
<dbReference type="InterPro" id="IPR004358">
    <property type="entry name" value="Sig_transdc_His_kin-like_C"/>
</dbReference>
<gene>
    <name evidence="5" type="ORF">HB662_20390</name>
</gene>
<dbReference type="SMART" id="SM00387">
    <property type="entry name" value="HATPase_c"/>
    <property type="match status" value="1"/>
</dbReference>
<sequence>MASGVVNPQPEGVQAPYLPRGGLWLLRAAAILLPMAALVASGFSNKATVEETARARVQRVAEMLHEHALRAFDAQELTLAAIEHRMQGVAWQDVPQDANLYGFLRALDSVNLNSGGIALIAPGGLLVMSSQQPFGAPPRDVAHRDYVAAQREGSAIPETVFVGQVVRAVASGTPVFPVVRARPRPDGLSDGGAILASLWPGNFVSFYLSILESPQDAVTLFRLDGAVLAAVPTPAEPVGAALPRSAGDMLRALRRGPVEVLHGPSPFDGVPRMTALRRLIRHDVGIAYGLSQQALTRDWLRRMVSPLVGALLSMAVLLAAIWQAERSMRSRSLAEARARTAERQATLGLLAGGLAHDFGNITQSVGAAARLLQRYAEDTDRVRQVADHLLRHATRATALSRRLLDTTRRTNPEMLEGAEAVDISASLRELSELLDATLGSGIRVRCEVPAGLRSAPGLDRAEMETALINLAANARDAMPQGGEVRITAHRLQIPPRPAGAPSLAPGRYLRITVRDAGMGMTPEALARLGEPFFTTKPPGRGTGLGLAMVAAFLRRANGALLADSTPGRGTAVHLILPAS</sequence>
<dbReference type="Gene3D" id="3.30.450.20">
    <property type="entry name" value="PAS domain"/>
    <property type="match status" value="2"/>
</dbReference>
<proteinExistence type="predicted"/>
<dbReference type="PANTHER" id="PTHR43065:SF42">
    <property type="entry name" value="TWO-COMPONENT SENSOR PPRA"/>
    <property type="match status" value="1"/>
</dbReference>
<dbReference type="Gene3D" id="3.30.565.10">
    <property type="entry name" value="Histidine kinase-like ATPase, C-terminal domain"/>
    <property type="match status" value="1"/>
</dbReference>
<reference evidence="5 6" key="1">
    <citation type="submission" date="2020-03" db="EMBL/GenBank/DDBJ databases">
        <title>Roseomonas selenitidurans sp. nov. isolated from soil.</title>
        <authorList>
            <person name="Liu H."/>
        </authorList>
    </citation>
    <scope>NUCLEOTIDE SEQUENCE [LARGE SCALE GENOMIC DNA]</scope>
    <source>
        <strain evidence="5 6">JCM 15073</strain>
    </source>
</reference>
<comment type="catalytic activity">
    <reaction evidence="1">
        <text>ATP + protein L-histidine = ADP + protein N-phospho-L-histidine.</text>
        <dbReference type="EC" id="2.7.13.3"/>
    </reaction>
</comment>
<evidence type="ECO:0000313" key="6">
    <source>
        <dbReference type="Proteomes" id="UP000765160"/>
    </source>
</evidence>
<evidence type="ECO:0000313" key="5">
    <source>
        <dbReference type="EMBL" id="NKE47149.1"/>
    </source>
</evidence>
<dbReference type="Proteomes" id="UP000765160">
    <property type="component" value="Unassembled WGS sequence"/>
</dbReference>
<feature type="transmembrane region" description="Helical" evidence="3">
    <location>
        <begin position="24"/>
        <end position="44"/>
    </location>
</feature>
<name>A0ABX1F4F1_9PROT</name>
<dbReference type="Gene3D" id="1.10.287.130">
    <property type="match status" value="1"/>
</dbReference>
<feature type="domain" description="Histidine kinase" evidence="4">
    <location>
        <begin position="353"/>
        <end position="579"/>
    </location>
</feature>
<dbReference type="PROSITE" id="PS50109">
    <property type="entry name" value="HIS_KIN"/>
    <property type="match status" value="1"/>
</dbReference>
<keyword evidence="3" id="KW-1133">Transmembrane helix</keyword>